<accession>A0A6A4G297</accession>
<evidence type="ECO:0000313" key="2">
    <source>
        <dbReference type="EMBL" id="KAE9051716.1"/>
    </source>
</evidence>
<protein>
    <recommendedName>
        <fullName evidence="6">Secreted protein</fullName>
    </recommendedName>
</protein>
<dbReference type="EMBL" id="QXFV01000035">
    <property type="protein sequence ID" value="KAE9051716.1"/>
    <property type="molecule type" value="Genomic_DNA"/>
</dbReference>
<evidence type="ECO:0000313" key="5">
    <source>
        <dbReference type="Proteomes" id="UP000434957"/>
    </source>
</evidence>
<gene>
    <name evidence="2" type="ORF">PR001_g1190</name>
    <name evidence="3" type="ORF">PR003_g1491</name>
</gene>
<evidence type="ECO:0000256" key="1">
    <source>
        <dbReference type="SAM" id="SignalP"/>
    </source>
</evidence>
<feature type="chain" id="PRO_5036167772" description="Secreted protein" evidence="1">
    <location>
        <begin position="20"/>
        <end position="83"/>
    </location>
</feature>
<name>A0A6A4G297_9STRA</name>
<reference evidence="3 5" key="1">
    <citation type="submission" date="2018-08" db="EMBL/GenBank/DDBJ databases">
        <title>Genomic investigation of the strawberry pathogen Phytophthora fragariae indicates pathogenicity is determined by transcriptional variation in three key races.</title>
        <authorList>
            <person name="Adams T.M."/>
            <person name="Armitage A.D."/>
            <person name="Sobczyk M.K."/>
            <person name="Bates H.J."/>
            <person name="Dunwell J.M."/>
            <person name="Nellist C.F."/>
            <person name="Harrison R.J."/>
        </authorList>
    </citation>
    <scope>NUCLEOTIDE SEQUENCE [LARGE SCALE GENOMIC DNA]</scope>
    <source>
        <strain evidence="2 4">SCRP249</strain>
        <strain evidence="3 5">SCRP333</strain>
    </source>
</reference>
<evidence type="ECO:0000313" key="4">
    <source>
        <dbReference type="Proteomes" id="UP000429607"/>
    </source>
</evidence>
<comment type="caution">
    <text evidence="3">The sequence shown here is derived from an EMBL/GenBank/DDBJ whole genome shotgun (WGS) entry which is preliminary data.</text>
</comment>
<evidence type="ECO:0000313" key="3">
    <source>
        <dbReference type="EMBL" id="KAE9358063.1"/>
    </source>
</evidence>
<feature type="signal peptide" evidence="1">
    <location>
        <begin position="1"/>
        <end position="19"/>
    </location>
</feature>
<dbReference type="Proteomes" id="UP000429607">
    <property type="component" value="Unassembled WGS sequence"/>
</dbReference>
<proteinExistence type="predicted"/>
<dbReference type="Proteomes" id="UP000434957">
    <property type="component" value="Unassembled WGS sequence"/>
</dbReference>
<sequence length="83" mass="9343">MLLQSTVFVILKLARRGSAYFVGVIDSPCVVVPVKGKLHRPRKNNRCWFCCQDLRENGGARRDKGLQRVTNRGTVRVSAEKDA</sequence>
<organism evidence="3 5">
    <name type="scientific">Phytophthora rubi</name>
    <dbReference type="NCBI Taxonomy" id="129364"/>
    <lineage>
        <taxon>Eukaryota</taxon>
        <taxon>Sar</taxon>
        <taxon>Stramenopiles</taxon>
        <taxon>Oomycota</taxon>
        <taxon>Peronosporomycetes</taxon>
        <taxon>Peronosporales</taxon>
        <taxon>Peronosporaceae</taxon>
        <taxon>Phytophthora</taxon>
    </lineage>
</organism>
<keyword evidence="5" id="KW-1185">Reference proteome</keyword>
<keyword evidence="1" id="KW-0732">Signal</keyword>
<dbReference type="AlphaFoldDB" id="A0A6A4G297"/>
<dbReference type="EMBL" id="QXFT01000041">
    <property type="protein sequence ID" value="KAE9358063.1"/>
    <property type="molecule type" value="Genomic_DNA"/>
</dbReference>
<evidence type="ECO:0008006" key="6">
    <source>
        <dbReference type="Google" id="ProtNLM"/>
    </source>
</evidence>